<evidence type="ECO:0000313" key="2">
    <source>
        <dbReference type="EMBL" id="MEJ8672558.1"/>
    </source>
</evidence>
<feature type="compositionally biased region" description="Polar residues" evidence="1">
    <location>
        <begin position="7"/>
        <end position="19"/>
    </location>
</feature>
<feature type="region of interest" description="Disordered" evidence="1">
    <location>
        <begin position="112"/>
        <end position="178"/>
    </location>
</feature>
<gene>
    <name evidence="2" type="ORF">WKI71_42245</name>
</gene>
<dbReference type="Proteomes" id="UP001376459">
    <property type="component" value="Unassembled WGS sequence"/>
</dbReference>
<feature type="region of interest" description="Disordered" evidence="1">
    <location>
        <begin position="58"/>
        <end position="87"/>
    </location>
</feature>
<keyword evidence="3" id="KW-1185">Reference proteome</keyword>
<sequence length="232" mass="24244">MRVRAWSQPQALPRSTASVSAARAHTTVRQPVRSSWRGAVGSRESGTYTYATISASTLSGARSQKIQRQPGPSVKPPPMNGPSAVPTLAIPNTAPSARARVVSGKALVITETDTGKTKPAPMPCTIRAPTSAQSPGASAQPTDPAANSAVPPSRAPLRPKTSPTRPPTMKQQPMESMYADSVHWAAEAVTANSSAMPGTARFSAKKSSWMQNRATATAMNAPPARPAKTQRA</sequence>
<protein>
    <submittedName>
        <fullName evidence="2">Uncharacterized protein</fullName>
    </submittedName>
</protein>
<accession>A0ABU8UUI9</accession>
<name>A0ABU8UUI9_9ACTN</name>
<dbReference type="EMBL" id="JBBKAK010000001">
    <property type="protein sequence ID" value="MEJ8672558.1"/>
    <property type="molecule type" value="Genomic_DNA"/>
</dbReference>
<feature type="region of interest" description="Disordered" evidence="1">
    <location>
        <begin position="191"/>
        <end position="232"/>
    </location>
</feature>
<organism evidence="2 3">
    <name type="scientific">Streptomyces machairae</name>
    <dbReference type="NCBI Taxonomy" id="3134109"/>
    <lineage>
        <taxon>Bacteria</taxon>
        <taxon>Bacillati</taxon>
        <taxon>Actinomycetota</taxon>
        <taxon>Actinomycetes</taxon>
        <taxon>Kitasatosporales</taxon>
        <taxon>Streptomycetaceae</taxon>
        <taxon>Streptomyces</taxon>
    </lineage>
</organism>
<feature type="compositionally biased region" description="Polar residues" evidence="1">
    <location>
        <begin position="128"/>
        <end position="141"/>
    </location>
</feature>
<comment type="caution">
    <text evidence="2">The sequence shown here is derived from an EMBL/GenBank/DDBJ whole genome shotgun (WGS) entry which is preliminary data.</text>
</comment>
<feature type="compositionally biased region" description="Polar residues" evidence="1">
    <location>
        <begin position="205"/>
        <end position="218"/>
    </location>
</feature>
<feature type="region of interest" description="Disordered" evidence="1">
    <location>
        <begin position="1"/>
        <end position="40"/>
    </location>
</feature>
<evidence type="ECO:0000256" key="1">
    <source>
        <dbReference type="SAM" id="MobiDB-lite"/>
    </source>
</evidence>
<evidence type="ECO:0000313" key="3">
    <source>
        <dbReference type="Proteomes" id="UP001376459"/>
    </source>
</evidence>
<feature type="compositionally biased region" description="Polar residues" evidence="1">
    <location>
        <begin position="58"/>
        <end position="67"/>
    </location>
</feature>
<reference evidence="2 3" key="1">
    <citation type="submission" date="2024-03" db="EMBL/GenBank/DDBJ databases">
        <title>Novel Streptomyces species of biotechnological and ecological value are a feature of Machair soil.</title>
        <authorList>
            <person name="Prole J.R."/>
            <person name="Goodfellow M."/>
            <person name="Allenby N."/>
            <person name="Ward A.C."/>
        </authorList>
    </citation>
    <scope>NUCLEOTIDE SEQUENCE [LARGE SCALE GENOMIC DNA]</scope>
    <source>
        <strain evidence="2 3">MS1.AVA.1</strain>
    </source>
</reference>
<proteinExistence type="predicted"/>